<dbReference type="Gene3D" id="3.10.20.310">
    <property type="entry name" value="membrane protein fhac"/>
    <property type="match status" value="1"/>
</dbReference>
<organism evidence="1 2">
    <name type="scientific">Pseudoalteromonas denitrificans DSM 6059</name>
    <dbReference type="NCBI Taxonomy" id="1123010"/>
    <lineage>
        <taxon>Bacteria</taxon>
        <taxon>Pseudomonadati</taxon>
        <taxon>Pseudomonadota</taxon>
        <taxon>Gammaproteobacteria</taxon>
        <taxon>Alteromonadales</taxon>
        <taxon>Pseudoalteromonadaceae</taxon>
        <taxon>Pseudoalteromonas</taxon>
    </lineage>
</organism>
<gene>
    <name evidence="1" type="ORF">SAMN02745724_00724</name>
</gene>
<dbReference type="STRING" id="1123010.SAMN02745724_00724"/>
<dbReference type="EMBL" id="FOLO01000003">
    <property type="protein sequence ID" value="SFC01517.1"/>
    <property type="molecule type" value="Genomic_DNA"/>
</dbReference>
<sequence>MKMHSLVAKKLFFVFCLLMLMPGSVMGKVIETKNVSEVSTPTLVIDDIRCNGNETTECSFVTKKYYQQIGDILDTDEIADAKLRLGTLFQFKSVDIYLEKGGQRGHVVVVFDITEASNIQYDLGAGYQYAEQNSEKSREQYCYSDLGSESSSCFFVTTNIKQSDYQINAKITDFNFLGNGKELSFMFFGKRGNSEVKASPADSFMNNSFYLKNISEPSKSDNDNYDFSLHYYDPHLFDSSRYYLSANIRESKYTHKQKNNKLYSNGIYAFSISTPTKYKLTNIDFSLGRRFASHSYISLDVSRKSNPFGSAHKIYSMSYGWNTEDDALFPTQGEIFSSSITSTETREEGSVYYKYNFDLAENKIFSLGSSVIYTQSKHSSNNYGYGGELSARFTHISSIDKINGRYSGWYIGTKIGNTIWPNHDANSLILNVNAGYTHQTDNMIYRFTLGYDKQEYK</sequence>
<dbReference type="RefSeq" id="WP_091980020.1">
    <property type="nucleotide sequence ID" value="NZ_FOLO01000003.1"/>
</dbReference>
<proteinExistence type="predicted"/>
<reference evidence="1 2" key="1">
    <citation type="submission" date="2016-10" db="EMBL/GenBank/DDBJ databases">
        <authorList>
            <person name="de Groot N.N."/>
        </authorList>
    </citation>
    <scope>NUCLEOTIDE SEQUENCE [LARGE SCALE GENOMIC DNA]</scope>
    <source>
        <strain evidence="1 2">DSM 6059</strain>
    </source>
</reference>
<dbReference type="Proteomes" id="UP000198862">
    <property type="component" value="Unassembled WGS sequence"/>
</dbReference>
<evidence type="ECO:0000313" key="2">
    <source>
        <dbReference type="Proteomes" id="UP000198862"/>
    </source>
</evidence>
<dbReference type="OrthoDB" id="5614121at2"/>
<accession>A0A1I1FPZ1</accession>
<keyword evidence="2" id="KW-1185">Reference proteome</keyword>
<dbReference type="AlphaFoldDB" id="A0A1I1FPZ1"/>
<evidence type="ECO:0000313" key="1">
    <source>
        <dbReference type="EMBL" id="SFC01517.1"/>
    </source>
</evidence>
<protein>
    <submittedName>
        <fullName evidence="1">Uncharacterized protein</fullName>
    </submittedName>
</protein>
<name>A0A1I1FPZ1_9GAMM</name>